<feature type="coiled-coil region" evidence="1">
    <location>
        <begin position="119"/>
        <end position="198"/>
    </location>
</feature>
<name>A0A914QMM6_9BILA</name>
<keyword evidence="1" id="KW-0175">Coiled coil</keyword>
<organism evidence="2 3">
    <name type="scientific">Panagrolaimus davidi</name>
    <dbReference type="NCBI Taxonomy" id="227884"/>
    <lineage>
        <taxon>Eukaryota</taxon>
        <taxon>Metazoa</taxon>
        <taxon>Ecdysozoa</taxon>
        <taxon>Nematoda</taxon>
        <taxon>Chromadorea</taxon>
        <taxon>Rhabditida</taxon>
        <taxon>Tylenchina</taxon>
        <taxon>Panagrolaimomorpha</taxon>
        <taxon>Panagrolaimoidea</taxon>
        <taxon>Panagrolaimidae</taxon>
        <taxon>Panagrolaimus</taxon>
    </lineage>
</organism>
<protein>
    <submittedName>
        <fullName evidence="3">Uncharacterized protein</fullName>
    </submittedName>
</protein>
<evidence type="ECO:0000313" key="2">
    <source>
        <dbReference type="Proteomes" id="UP000887578"/>
    </source>
</evidence>
<dbReference type="WBParaSite" id="PDA_v2.g31156.t1">
    <property type="protein sequence ID" value="PDA_v2.g31156.t1"/>
    <property type="gene ID" value="PDA_v2.g31156"/>
</dbReference>
<accession>A0A914QMM6</accession>
<evidence type="ECO:0000313" key="3">
    <source>
        <dbReference type="WBParaSite" id="PDA_v2.g31156.t1"/>
    </source>
</evidence>
<proteinExistence type="predicted"/>
<evidence type="ECO:0000256" key="1">
    <source>
        <dbReference type="SAM" id="Coils"/>
    </source>
</evidence>
<reference evidence="3" key="1">
    <citation type="submission" date="2022-11" db="UniProtKB">
        <authorList>
            <consortium name="WormBaseParasite"/>
        </authorList>
    </citation>
    <scope>IDENTIFICATION</scope>
</reference>
<keyword evidence="2" id="KW-1185">Reference proteome</keyword>
<dbReference type="AlphaFoldDB" id="A0A914QMM6"/>
<dbReference type="Proteomes" id="UP000887578">
    <property type="component" value="Unplaced"/>
</dbReference>
<sequence>MQLFCNYDERKVALLRLLGEVHRQHEEQLFTKNNFVNFDKMFLQSRKNHSKRKTLGDFNPLSVDLLQLKYYPSLSGRRGAEPPPILPRMAPIPRVKRDNKKITKHIEAEPKKSVKMIETENLQRRVRRLKKSVQTSRKTLQSLRTEQIQLNSLKNNNLKLVNKISTLKEKNTGLNNRILELESSLTIAQDELDTVKKEQPHTKQCFLKHREYIAVILKH</sequence>